<evidence type="ECO:0000259" key="5">
    <source>
        <dbReference type="SMART" id="SM00479"/>
    </source>
</evidence>
<accession>A0A6B3SUE3</accession>
<dbReference type="CDD" id="cd10434">
    <property type="entry name" value="GIY-YIG_UvrC_Cho"/>
    <property type="match status" value="1"/>
</dbReference>
<comment type="catalytic activity">
    <reaction evidence="4">
        <text>DNA(n) + a 2'-deoxyribonucleoside 5'-triphosphate = DNA(n+1) + diphosphate</text>
        <dbReference type="Rhea" id="RHEA:22508"/>
        <dbReference type="Rhea" id="RHEA-COMP:17339"/>
        <dbReference type="Rhea" id="RHEA-COMP:17340"/>
        <dbReference type="ChEBI" id="CHEBI:33019"/>
        <dbReference type="ChEBI" id="CHEBI:61560"/>
        <dbReference type="ChEBI" id="CHEBI:173112"/>
        <dbReference type="EC" id="2.7.7.7"/>
    </reaction>
</comment>
<dbReference type="GO" id="GO:0006289">
    <property type="term" value="P:nucleotide-excision repair"/>
    <property type="evidence" value="ECO:0007669"/>
    <property type="project" value="InterPro"/>
</dbReference>
<evidence type="ECO:0000256" key="3">
    <source>
        <dbReference type="ARBA" id="ARBA00026073"/>
    </source>
</evidence>
<dbReference type="NCBIfam" id="TIGR00573">
    <property type="entry name" value="dnaq"/>
    <property type="match status" value="1"/>
</dbReference>
<dbReference type="InterPro" id="IPR012337">
    <property type="entry name" value="RNaseH-like_sf"/>
</dbReference>
<evidence type="ECO:0000256" key="1">
    <source>
        <dbReference type="ARBA" id="ARBA00012417"/>
    </source>
</evidence>
<reference evidence="6 7" key="1">
    <citation type="submission" date="2020-02" db="EMBL/GenBank/DDBJ databases">
        <authorList>
            <person name="Kim M.K."/>
        </authorList>
    </citation>
    <scope>NUCLEOTIDE SEQUENCE [LARGE SCALE GENOMIC DNA]</scope>
    <source>
        <strain evidence="6 7">17J57-3</strain>
    </source>
</reference>
<dbReference type="SUPFAM" id="SSF53098">
    <property type="entry name" value="Ribonuclease H-like"/>
    <property type="match status" value="1"/>
</dbReference>
<dbReference type="EC" id="2.7.7.7" evidence="1"/>
<sequence length="466" mass="51277">MISHAYPRLAFVDLETSGGSASQDRITEIGIVQVDLDGVREWSTLVNPGEAIPLFIQHLTGITDAMVKDAPSFADVAGEVAALLENRLFIAHNARFDFGFLEHEFRRAGHLFRPPVLCSVRLSRRLFPDAERHGLDALVARFQLTVTERHRALGDAQLIRQFWEHLHALVPAQAIESAVGSLTWRPRLPHRLAALQVESLPARPGAYVLHGEDDVPLYVGKASNLRAVVIAQAGGARMPARQARLIEQVKRVTWTETGGNVGAELHRLALHRSLLAAPREDAGKRPVAPHHAWRLASRKGSLLPMLVDSNDMFFGYDAGLFGLFDSVRQARDALRRLCDEHGLCRVRLGLEKGTAGASCLAGKSNDSGKACMACDGRETQQEHDARLRAALAPLRLREWPYPSAIAIREGERLHVISGWAFQGSAPDMDGALVLASKGREAFDADVYRFLADLLERGEADIVELDK</sequence>
<dbReference type="GO" id="GO:0045004">
    <property type="term" value="P:DNA replication proofreading"/>
    <property type="evidence" value="ECO:0007669"/>
    <property type="project" value="TreeGrafter"/>
</dbReference>
<dbReference type="FunFam" id="3.30.420.10:FF:000045">
    <property type="entry name" value="3'-5' exonuclease DinG"/>
    <property type="match status" value="1"/>
</dbReference>
<dbReference type="RefSeq" id="WP_163968017.1">
    <property type="nucleotide sequence ID" value="NZ_JAAIVB010000078.1"/>
</dbReference>
<name>A0A6B3SUE3_9BURK</name>
<protein>
    <recommendedName>
        <fullName evidence="1">DNA-directed DNA polymerase</fullName>
        <ecNumber evidence="1">2.7.7.7</ecNumber>
    </recommendedName>
</protein>
<dbReference type="PANTHER" id="PTHR30231:SF37">
    <property type="entry name" value="EXODEOXYRIBONUCLEASE 10"/>
    <property type="match status" value="1"/>
</dbReference>
<comment type="function">
    <text evidence="2">DNA polymerase III is a complex, multichain enzyme responsible for most of the replicative synthesis in bacteria. The epsilon subunit contain the editing function and is a proofreading 3'-5' exonuclease.</text>
</comment>
<dbReference type="InterPro" id="IPR013520">
    <property type="entry name" value="Ribonucl_H"/>
</dbReference>
<organism evidence="6 7">
    <name type="scientific">Noviherbaspirillum galbum</name>
    <dbReference type="NCBI Taxonomy" id="2709383"/>
    <lineage>
        <taxon>Bacteria</taxon>
        <taxon>Pseudomonadati</taxon>
        <taxon>Pseudomonadota</taxon>
        <taxon>Betaproteobacteria</taxon>
        <taxon>Burkholderiales</taxon>
        <taxon>Oxalobacteraceae</taxon>
        <taxon>Noviherbaspirillum</taxon>
    </lineage>
</organism>
<dbReference type="CDD" id="cd06127">
    <property type="entry name" value="DEDDh"/>
    <property type="match status" value="1"/>
</dbReference>
<evidence type="ECO:0000256" key="4">
    <source>
        <dbReference type="ARBA" id="ARBA00049244"/>
    </source>
</evidence>
<dbReference type="GO" id="GO:0008408">
    <property type="term" value="F:3'-5' exonuclease activity"/>
    <property type="evidence" value="ECO:0007669"/>
    <property type="project" value="TreeGrafter"/>
</dbReference>
<dbReference type="InterPro" id="IPR006054">
    <property type="entry name" value="DnaQ"/>
</dbReference>
<evidence type="ECO:0000313" key="7">
    <source>
        <dbReference type="Proteomes" id="UP000482155"/>
    </source>
</evidence>
<dbReference type="InterPro" id="IPR036397">
    <property type="entry name" value="RNaseH_sf"/>
</dbReference>
<dbReference type="Pfam" id="PF00929">
    <property type="entry name" value="RNase_T"/>
    <property type="match status" value="1"/>
</dbReference>
<dbReference type="AlphaFoldDB" id="A0A6B3SUE3"/>
<dbReference type="EMBL" id="JAAIVB010000078">
    <property type="protein sequence ID" value="NEX64098.1"/>
    <property type="molecule type" value="Genomic_DNA"/>
</dbReference>
<dbReference type="GO" id="GO:0003677">
    <property type="term" value="F:DNA binding"/>
    <property type="evidence" value="ECO:0007669"/>
    <property type="project" value="InterPro"/>
</dbReference>
<comment type="caution">
    <text evidence="6">The sequence shown here is derived from an EMBL/GenBank/DDBJ whole genome shotgun (WGS) entry which is preliminary data.</text>
</comment>
<proteinExistence type="predicted"/>
<dbReference type="GO" id="GO:0005829">
    <property type="term" value="C:cytosol"/>
    <property type="evidence" value="ECO:0007669"/>
    <property type="project" value="TreeGrafter"/>
</dbReference>
<dbReference type="Gene3D" id="3.40.1440.10">
    <property type="entry name" value="GIY-YIG endonuclease"/>
    <property type="match status" value="1"/>
</dbReference>
<feature type="domain" description="Exonuclease" evidence="5">
    <location>
        <begin position="8"/>
        <end position="172"/>
    </location>
</feature>
<dbReference type="Proteomes" id="UP000482155">
    <property type="component" value="Unassembled WGS sequence"/>
</dbReference>
<dbReference type="Gene3D" id="3.30.420.10">
    <property type="entry name" value="Ribonuclease H-like superfamily/Ribonuclease H"/>
    <property type="match status" value="1"/>
</dbReference>
<dbReference type="SMART" id="SM00479">
    <property type="entry name" value="EXOIII"/>
    <property type="match status" value="1"/>
</dbReference>
<evidence type="ECO:0000313" key="6">
    <source>
        <dbReference type="EMBL" id="NEX64098.1"/>
    </source>
</evidence>
<dbReference type="PANTHER" id="PTHR30231">
    <property type="entry name" value="DNA POLYMERASE III SUBUNIT EPSILON"/>
    <property type="match status" value="1"/>
</dbReference>
<comment type="subunit">
    <text evidence="3">DNA polymerase III contains a core (composed of alpha, epsilon and theta chains) that associates with a tau subunit. This core dimerizes to form the POLIII' complex. PolIII' associates with the gamma complex (composed of gamma, delta, delta', psi and chi chains) and with the beta chain to form the complete DNA polymerase III complex.</text>
</comment>
<dbReference type="InterPro" id="IPR035901">
    <property type="entry name" value="GIY-YIG_endonuc_sf"/>
</dbReference>
<dbReference type="GO" id="GO:0003887">
    <property type="term" value="F:DNA-directed DNA polymerase activity"/>
    <property type="evidence" value="ECO:0007669"/>
    <property type="project" value="UniProtKB-EC"/>
</dbReference>
<keyword evidence="7" id="KW-1185">Reference proteome</keyword>
<dbReference type="InterPro" id="IPR047296">
    <property type="entry name" value="GIY-YIG_UvrC_Cho"/>
</dbReference>
<gene>
    <name evidence="6" type="ORF">G3574_23695</name>
</gene>
<evidence type="ECO:0000256" key="2">
    <source>
        <dbReference type="ARBA" id="ARBA00025483"/>
    </source>
</evidence>